<dbReference type="InterPro" id="IPR008966">
    <property type="entry name" value="Adhesion_dom_sf"/>
</dbReference>
<proteinExistence type="inferred from homology"/>
<comment type="subcellular location">
    <subcellularLocation>
        <location evidence="1">Fimbrium</location>
    </subcellularLocation>
</comment>
<evidence type="ECO:0000256" key="4">
    <source>
        <dbReference type="ARBA" id="ARBA00023263"/>
    </source>
</evidence>
<gene>
    <name evidence="6" type="ORF">LJ656_17830</name>
</gene>
<dbReference type="Proteomes" id="UP001431019">
    <property type="component" value="Unassembled WGS sequence"/>
</dbReference>
<evidence type="ECO:0000313" key="6">
    <source>
        <dbReference type="EMBL" id="MCC8394459.1"/>
    </source>
</evidence>
<dbReference type="PANTHER" id="PTHR33420:SF12">
    <property type="entry name" value="FIMBRIN-LIKE PROTEIN FIMI-RELATED"/>
    <property type="match status" value="1"/>
</dbReference>
<reference evidence="6 7" key="1">
    <citation type="submission" date="2021-11" db="EMBL/GenBank/DDBJ databases">
        <authorList>
            <person name="Oh E.-T."/>
            <person name="Kim S.-B."/>
        </authorList>
    </citation>
    <scope>NUCLEOTIDE SEQUENCE [LARGE SCALE GENOMIC DNA]</scope>
    <source>
        <strain evidence="6 7">MMS20-SJTR3</strain>
    </source>
</reference>
<evidence type="ECO:0000313" key="7">
    <source>
        <dbReference type="Proteomes" id="UP001431019"/>
    </source>
</evidence>
<comment type="caution">
    <text evidence="6">The sequence shown here is derived from an EMBL/GenBank/DDBJ whole genome shotgun (WGS) entry which is preliminary data.</text>
</comment>
<keyword evidence="4" id="KW-0281">Fimbrium</keyword>
<dbReference type="SUPFAM" id="SSF49401">
    <property type="entry name" value="Bacterial adhesins"/>
    <property type="match status" value="1"/>
</dbReference>
<name>A0ABS8JX51_9BURK</name>
<protein>
    <submittedName>
        <fullName evidence="6">Type 1 fimbrial protein</fullName>
    </submittedName>
</protein>
<evidence type="ECO:0000256" key="3">
    <source>
        <dbReference type="ARBA" id="ARBA00022729"/>
    </source>
</evidence>
<dbReference type="Gene3D" id="2.60.40.3310">
    <property type="match status" value="1"/>
</dbReference>
<organism evidence="6 7">
    <name type="scientific">Paraburkholderia sejongensis</name>
    <dbReference type="NCBI Taxonomy" id="2886946"/>
    <lineage>
        <taxon>Bacteria</taxon>
        <taxon>Pseudomonadati</taxon>
        <taxon>Pseudomonadota</taxon>
        <taxon>Betaproteobacteria</taxon>
        <taxon>Burkholderiales</taxon>
        <taxon>Burkholderiaceae</taxon>
        <taxon>Paraburkholderia</taxon>
    </lineage>
</organism>
<keyword evidence="3" id="KW-0732">Signal</keyword>
<accession>A0ABS8JX51</accession>
<dbReference type="InterPro" id="IPR050263">
    <property type="entry name" value="Bact_Fimbrial_Adh_Pro"/>
</dbReference>
<dbReference type="InterPro" id="IPR000259">
    <property type="entry name" value="Adhesion_dom_fimbrial"/>
</dbReference>
<sequence>MKLISRFADATHVVSKLLLPAFVLIGATLLPGFAHAQCSLGSGGTSNFMISIPSPVTIPRDAPVGSVIGQGTATVAFSNASPTGVYCTAAASYVYSNLQGGSSSGSNSVMPIGSTGIGYTLQAGSSYYSTATGTLPATWFQPSSCGQTAGGKCYAYLGPTVTLRLIKLSPLISSQTIAAGQYFTATVGGLTAGTVSLANPVQITNQTCTVTTPSISVPLGNVPLSQFGPVGSTSNTVPFQIGLNCSGVATSYYITFTDSNNPGNNSNALSLTSDSSAKGVGIQILKGGNPVAYGPDSSVAGNLNQIFLGTTAGTDTVVSLPFGGRYVKIDSTMTPGSANGVATFTMSYQ</sequence>
<dbReference type="Gene3D" id="2.60.40.1090">
    <property type="entry name" value="Fimbrial-type adhesion domain"/>
    <property type="match status" value="1"/>
</dbReference>
<dbReference type="RefSeq" id="WP_230510704.1">
    <property type="nucleotide sequence ID" value="NZ_JAJITD010000008.1"/>
</dbReference>
<keyword evidence="7" id="KW-1185">Reference proteome</keyword>
<dbReference type="PANTHER" id="PTHR33420">
    <property type="entry name" value="FIMBRIAL SUBUNIT ELFA-RELATED"/>
    <property type="match status" value="1"/>
</dbReference>
<feature type="domain" description="Fimbrial-type adhesion" evidence="5">
    <location>
        <begin position="203"/>
        <end position="349"/>
    </location>
</feature>
<evidence type="ECO:0000256" key="2">
    <source>
        <dbReference type="ARBA" id="ARBA00006671"/>
    </source>
</evidence>
<evidence type="ECO:0000256" key="1">
    <source>
        <dbReference type="ARBA" id="ARBA00004561"/>
    </source>
</evidence>
<comment type="similarity">
    <text evidence="2">Belongs to the fimbrial protein family.</text>
</comment>
<dbReference type="EMBL" id="JAJITD010000008">
    <property type="protein sequence ID" value="MCC8394459.1"/>
    <property type="molecule type" value="Genomic_DNA"/>
</dbReference>
<evidence type="ECO:0000259" key="5">
    <source>
        <dbReference type="Pfam" id="PF00419"/>
    </source>
</evidence>
<dbReference type="Pfam" id="PF00419">
    <property type="entry name" value="Fimbrial"/>
    <property type="match status" value="1"/>
</dbReference>
<dbReference type="InterPro" id="IPR036937">
    <property type="entry name" value="Adhesion_dom_fimbrial_sf"/>
</dbReference>